<dbReference type="RefSeq" id="WP_100758038.1">
    <property type="nucleotide sequence ID" value="NZ_NPDT01000001.1"/>
</dbReference>
<comment type="caution">
    <text evidence="1">The sequence shown here is derived from an EMBL/GenBank/DDBJ whole genome shotgun (WGS) entry which is preliminary data.</text>
</comment>
<accession>A0A2M9ZGN1</accession>
<dbReference type="EMBL" id="NPDT01000001">
    <property type="protein sequence ID" value="PJZ67581.1"/>
    <property type="molecule type" value="Genomic_DNA"/>
</dbReference>
<evidence type="ECO:0000313" key="1">
    <source>
        <dbReference type="EMBL" id="PJZ67581.1"/>
    </source>
</evidence>
<organism evidence="1 2">
    <name type="scientific">Leptospira wolffii</name>
    <dbReference type="NCBI Taxonomy" id="409998"/>
    <lineage>
        <taxon>Bacteria</taxon>
        <taxon>Pseudomonadati</taxon>
        <taxon>Spirochaetota</taxon>
        <taxon>Spirochaetia</taxon>
        <taxon>Leptospirales</taxon>
        <taxon>Leptospiraceae</taxon>
        <taxon>Leptospira</taxon>
    </lineage>
</organism>
<dbReference type="AlphaFoldDB" id="A0A2M9ZGN1"/>
<sequence length="177" mass="20941">MLWEREHSFQKAAYCYDTFQCNANGRLSVLYWARLRLPFFLDLHSDQRLDSKLRTLHWKAEPDTIHNLLSRASEYAFREIEEQFWFEEELDSDYYFELVTEDQSLRLRAKGLPESLSGLYNEIRNAIVSTGENLKSEPIYTDPKLVFSSQKHFLFNPKMKCFSKDGSIVVPADRKPE</sequence>
<gene>
    <name evidence="1" type="ORF">CH371_06105</name>
</gene>
<evidence type="ECO:0000313" key="2">
    <source>
        <dbReference type="Proteomes" id="UP000231912"/>
    </source>
</evidence>
<protein>
    <submittedName>
        <fullName evidence="1">Uncharacterized protein</fullName>
    </submittedName>
</protein>
<proteinExistence type="predicted"/>
<reference evidence="1 2" key="1">
    <citation type="submission" date="2017-07" db="EMBL/GenBank/DDBJ databases">
        <title>Leptospira spp. isolated from tropical soils.</title>
        <authorList>
            <person name="Thibeaux R."/>
            <person name="Iraola G."/>
            <person name="Ferres I."/>
            <person name="Bierque E."/>
            <person name="Girault D."/>
            <person name="Soupe-Gilbert M.-E."/>
            <person name="Picardeau M."/>
            <person name="Goarant C."/>
        </authorList>
    </citation>
    <scope>NUCLEOTIDE SEQUENCE [LARGE SCALE GENOMIC DNA]</scope>
    <source>
        <strain evidence="1 2">FH2-C-A2</strain>
    </source>
</reference>
<name>A0A2M9ZGN1_9LEPT</name>
<dbReference type="Proteomes" id="UP000231912">
    <property type="component" value="Unassembled WGS sequence"/>
</dbReference>